<name>A0A1X6WPD0_9ENTE</name>
<gene>
    <name evidence="1" type="ORF">FM121_08895</name>
</gene>
<accession>A0A1X6WPD0</accession>
<keyword evidence="2" id="KW-1185">Reference proteome</keyword>
<dbReference type="OrthoDB" id="2223244at2"/>
<evidence type="ECO:0000313" key="1">
    <source>
        <dbReference type="EMBL" id="SLM86193.1"/>
    </source>
</evidence>
<evidence type="ECO:0000313" key="2">
    <source>
        <dbReference type="Proteomes" id="UP000195918"/>
    </source>
</evidence>
<reference evidence="2" key="1">
    <citation type="submission" date="2017-02" db="EMBL/GenBank/DDBJ databases">
        <authorList>
            <person name="Dridi B."/>
        </authorList>
    </citation>
    <scope>NUCLEOTIDE SEQUENCE [LARGE SCALE GENOMIC DNA]</scope>
    <source>
        <strain evidence="2">bH819</strain>
    </source>
</reference>
<dbReference type="AlphaFoldDB" id="A0A1X6WPD0"/>
<dbReference type="RefSeq" id="WP_086951819.1">
    <property type="nucleotide sequence ID" value="NZ_FWFD01000013.1"/>
</dbReference>
<dbReference type="EMBL" id="FWFD01000013">
    <property type="protein sequence ID" value="SLM86193.1"/>
    <property type="molecule type" value="Genomic_DNA"/>
</dbReference>
<dbReference type="Proteomes" id="UP000195918">
    <property type="component" value="Unassembled WGS sequence"/>
</dbReference>
<proteinExistence type="predicted"/>
<protein>
    <submittedName>
        <fullName evidence="1">Uncharacterized protein</fullName>
    </submittedName>
</protein>
<organism evidence="1 2">
    <name type="scientific">Vagococcus fluvialis bH819</name>
    <dbReference type="NCBI Taxonomy" id="1255619"/>
    <lineage>
        <taxon>Bacteria</taxon>
        <taxon>Bacillati</taxon>
        <taxon>Bacillota</taxon>
        <taxon>Bacilli</taxon>
        <taxon>Lactobacillales</taxon>
        <taxon>Enterococcaceae</taxon>
        <taxon>Vagococcus</taxon>
    </lineage>
</organism>
<sequence>MKDSLLKELQQHITSDKTYLGNGYYRIRELSDTEVELAFLLMDPCGGSVVNPQITLKKENNNWQPIQLIDLGVTPTEMYEVSEETGEKIQVRLNELIGKFQQAISSK</sequence>